<dbReference type="Proteomes" id="UP000078596">
    <property type="component" value="Chromosome"/>
</dbReference>
<feature type="transmembrane region" description="Helical" evidence="1">
    <location>
        <begin position="86"/>
        <end position="108"/>
    </location>
</feature>
<sequence length="111" mass="12766">MWKYLTAFFVLLIILNPEMAQLAFFIDAVGLEMFLMLLEVQFIAILGMFFNTKIKPIFSYIINLYSKHFLTLSWKNIKEHPENLMLAVPSPAALMNMLVFLVAVGILLNAH</sequence>
<dbReference type="AlphaFoldDB" id="A0A191ZJL2"/>
<organism evidence="2 3">
    <name type="scientific">Halothiobacillus diazotrophicus</name>
    <dbReference type="NCBI Taxonomy" id="1860122"/>
    <lineage>
        <taxon>Bacteria</taxon>
        <taxon>Pseudomonadati</taxon>
        <taxon>Pseudomonadota</taxon>
        <taxon>Gammaproteobacteria</taxon>
        <taxon>Chromatiales</taxon>
        <taxon>Halothiobacillaceae</taxon>
        <taxon>Halothiobacillus</taxon>
    </lineage>
</organism>
<reference evidence="2 3" key="1">
    <citation type="submission" date="2016-06" db="EMBL/GenBank/DDBJ databases">
        <title>Insight into the functional genes involving in sulfur oxidation in Pearl River water.</title>
        <authorList>
            <person name="Luo J."/>
            <person name="Tan X."/>
            <person name="Lin W."/>
        </authorList>
    </citation>
    <scope>NUCLEOTIDE SEQUENCE [LARGE SCALE GENOMIC DNA]</scope>
    <source>
        <strain evidence="2 3">LS2</strain>
    </source>
</reference>
<protein>
    <submittedName>
        <fullName evidence="2">Uncharacterized protein</fullName>
    </submittedName>
</protein>
<proteinExistence type="predicted"/>
<accession>A0A191ZJL2</accession>
<keyword evidence="3" id="KW-1185">Reference proteome</keyword>
<keyword evidence="1" id="KW-0812">Transmembrane</keyword>
<name>A0A191ZJL2_9GAMM</name>
<evidence type="ECO:0000313" key="2">
    <source>
        <dbReference type="EMBL" id="ANJ68055.1"/>
    </source>
</evidence>
<keyword evidence="1" id="KW-0472">Membrane</keyword>
<dbReference type="KEGG" id="haz:A9404_12330"/>
<evidence type="ECO:0000256" key="1">
    <source>
        <dbReference type="SAM" id="Phobius"/>
    </source>
</evidence>
<keyword evidence="1" id="KW-1133">Transmembrane helix</keyword>
<dbReference type="STRING" id="1860122.A9404_12330"/>
<evidence type="ECO:0000313" key="3">
    <source>
        <dbReference type="Proteomes" id="UP000078596"/>
    </source>
</evidence>
<dbReference type="EMBL" id="CP016027">
    <property type="protein sequence ID" value="ANJ68055.1"/>
    <property type="molecule type" value="Genomic_DNA"/>
</dbReference>
<gene>
    <name evidence="2" type="ORF">A9404_12330</name>
</gene>